<name>A0A2N4TL94_RALPI</name>
<dbReference type="AlphaFoldDB" id="A0A2N4TL94"/>
<evidence type="ECO:0000313" key="2">
    <source>
        <dbReference type="Proteomes" id="UP000234456"/>
    </source>
</evidence>
<dbReference type="OrthoDB" id="1495661at2"/>
<dbReference type="RefSeq" id="WP_102067302.1">
    <property type="nucleotide sequence ID" value="NZ_PKQE01000006.1"/>
</dbReference>
<accession>A0A2N4TL94</accession>
<protein>
    <submittedName>
        <fullName evidence="1">Uncharacterized protein</fullName>
    </submittedName>
</protein>
<reference evidence="1 2" key="1">
    <citation type="submission" date="2017-12" db="EMBL/GenBank/DDBJ databases">
        <title>Draft genome sequence of Ralstonia pickettii 52.</title>
        <authorList>
            <person name="Zheng B."/>
        </authorList>
    </citation>
    <scope>NUCLEOTIDE SEQUENCE [LARGE SCALE GENOMIC DNA]</scope>
    <source>
        <strain evidence="1 2">52</strain>
    </source>
</reference>
<comment type="caution">
    <text evidence="1">The sequence shown here is derived from an EMBL/GenBank/DDBJ whole genome shotgun (WGS) entry which is preliminary data.</text>
</comment>
<proteinExistence type="predicted"/>
<dbReference type="Proteomes" id="UP000234456">
    <property type="component" value="Unassembled WGS sequence"/>
</dbReference>
<evidence type="ECO:0000313" key="1">
    <source>
        <dbReference type="EMBL" id="PLC40480.1"/>
    </source>
</evidence>
<sequence length="116" mass="13423">MTLDEIAQGLFDVSLTSADIDSLCERRGQTKRALFDELAYWLAVTFIEGRKDFYFCDGVANMFLPRSNWELSDFAWDVYLAFDNGEFHHDGDPKELDPVEKYTRPMLLAAIAEWTK</sequence>
<dbReference type="EMBL" id="PKQE01000006">
    <property type="protein sequence ID" value="PLC40480.1"/>
    <property type="molecule type" value="Genomic_DNA"/>
</dbReference>
<organism evidence="1 2">
    <name type="scientific">Ralstonia pickettii</name>
    <name type="common">Burkholderia pickettii</name>
    <dbReference type="NCBI Taxonomy" id="329"/>
    <lineage>
        <taxon>Bacteria</taxon>
        <taxon>Pseudomonadati</taxon>
        <taxon>Pseudomonadota</taxon>
        <taxon>Betaproteobacteria</taxon>
        <taxon>Burkholderiales</taxon>
        <taxon>Burkholderiaceae</taxon>
        <taxon>Ralstonia</taxon>
    </lineage>
</organism>
<gene>
    <name evidence="1" type="ORF">C0Q88_22000</name>
</gene>